<evidence type="ECO:0000313" key="3">
    <source>
        <dbReference type="Proteomes" id="UP001524547"/>
    </source>
</evidence>
<dbReference type="Proteomes" id="UP001524547">
    <property type="component" value="Unassembled WGS sequence"/>
</dbReference>
<reference evidence="2 3" key="1">
    <citation type="submission" date="2022-06" db="EMBL/GenBank/DDBJ databases">
        <title>Rhizosaccharibacter gen. nov. sp. nov. KSS12, endophytic bacteria isolated from sugarcane.</title>
        <authorList>
            <person name="Pitiwittayakul N."/>
        </authorList>
    </citation>
    <scope>NUCLEOTIDE SEQUENCE [LARGE SCALE GENOMIC DNA]</scope>
    <source>
        <strain evidence="2 3">KSS12</strain>
    </source>
</reference>
<proteinExistence type="predicted"/>
<name>A0ABT1VTF6_9PROT</name>
<comment type="caution">
    <text evidence="2">The sequence shown here is derived from an EMBL/GenBank/DDBJ whole genome shotgun (WGS) entry which is preliminary data.</text>
</comment>
<feature type="chain" id="PRO_5047097013" description="Type III secretion protein" evidence="1">
    <location>
        <begin position="20"/>
        <end position="190"/>
    </location>
</feature>
<dbReference type="InterPro" id="IPR038591">
    <property type="entry name" value="NolW-like_sf"/>
</dbReference>
<protein>
    <recommendedName>
        <fullName evidence="4">Type III secretion protein</fullName>
    </recommendedName>
</protein>
<keyword evidence="3" id="KW-1185">Reference proteome</keyword>
<gene>
    <name evidence="2" type="ORF">NFI88_02040</name>
</gene>
<dbReference type="Gene3D" id="3.55.50.30">
    <property type="match status" value="1"/>
</dbReference>
<keyword evidence="1" id="KW-0732">Signal</keyword>
<organism evidence="2 3">
    <name type="scientific">Rhizosaccharibacter radicis</name>
    <dbReference type="NCBI Taxonomy" id="2782605"/>
    <lineage>
        <taxon>Bacteria</taxon>
        <taxon>Pseudomonadati</taxon>
        <taxon>Pseudomonadota</taxon>
        <taxon>Alphaproteobacteria</taxon>
        <taxon>Acetobacterales</taxon>
        <taxon>Acetobacteraceae</taxon>
        <taxon>Rhizosaccharibacter</taxon>
    </lineage>
</organism>
<dbReference type="EMBL" id="JAMZEJ010000001">
    <property type="protein sequence ID" value="MCQ8239621.1"/>
    <property type="molecule type" value="Genomic_DNA"/>
</dbReference>
<evidence type="ECO:0000256" key="1">
    <source>
        <dbReference type="SAM" id="SignalP"/>
    </source>
</evidence>
<feature type="signal peptide" evidence="1">
    <location>
        <begin position="1"/>
        <end position="19"/>
    </location>
</feature>
<dbReference type="Gene3D" id="3.30.1370.120">
    <property type="match status" value="1"/>
</dbReference>
<accession>A0ABT1VTF6</accession>
<dbReference type="RefSeq" id="WP_422918355.1">
    <property type="nucleotide sequence ID" value="NZ_JAMZEJ010000001.1"/>
</dbReference>
<sequence length="190" mass="20526">MAFVVTALVATTASTAAFADAEAWQAERYPYSVVSENVHDALTNFGYNLGVRVMVSPHVAGVVQGRRADGSARQFLDDVTRANDLDWYSDGTVIYVSPSSEEQTAVVPLNGFSFDVMKKELEQQKLFDDRFRMTKQIGDGAAILSGPPSFVAVMKQAIEARVGNGIESIPGASQDLVVLRGSQSSSMKVR</sequence>
<evidence type="ECO:0008006" key="4">
    <source>
        <dbReference type="Google" id="ProtNLM"/>
    </source>
</evidence>
<evidence type="ECO:0000313" key="2">
    <source>
        <dbReference type="EMBL" id="MCQ8239621.1"/>
    </source>
</evidence>